<accession>A0ABV1HI19</accession>
<comment type="function">
    <text evidence="2">Decarboxylates L-threonine-O-3-phosphate to yield (R)-1-amino-2-propanol O-2-phosphate, the precursor for the linkage between the nucleotide loop and the corrin ring in cobalamin.</text>
</comment>
<evidence type="ECO:0000256" key="2">
    <source>
        <dbReference type="ARBA" id="ARBA00003444"/>
    </source>
</evidence>
<evidence type="ECO:0000256" key="1">
    <source>
        <dbReference type="ARBA" id="ARBA00001933"/>
    </source>
</evidence>
<dbReference type="Proteomes" id="UP001437460">
    <property type="component" value="Unassembled WGS sequence"/>
</dbReference>
<dbReference type="InterPro" id="IPR015422">
    <property type="entry name" value="PyrdxlP-dep_Trfase_small"/>
</dbReference>
<protein>
    <recommendedName>
        <fullName evidence="4">threonine-phosphate decarboxylase</fullName>
        <ecNumber evidence="4">4.1.1.81</ecNumber>
    </recommendedName>
    <alternativeName>
        <fullName evidence="8">L-threonine-O-3-phosphate decarboxylase</fullName>
    </alternativeName>
</protein>
<dbReference type="PANTHER" id="PTHR42885:SF1">
    <property type="entry name" value="THREONINE-PHOSPHATE DECARBOXYLASE"/>
    <property type="match status" value="1"/>
</dbReference>
<dbReference type="EMBL" id="JBBMFJ010000002">
    <property type="protein sequence ID" value="MEQ2561956.1"/>
    <property type="molecule type" value="Genomic_DNA"/>
</dbReference>
<gene>
    <name evidence="11" type="primary">cobD</name>
    <name evidence="11" type="ORF">WMO41_01945</name>
</gene>
<evidence type="ECO:0000259" key="10">
    <source>
        <dbReference type="Pfam" id="PF00155"/>
    </source>
</evidence>
<evidence type="ECO:0000256" key="7">
    <source>
        <dbReference type="ARBA" id="ARBA00023239"/>
    </source>
</evidence>
<dbReference type="Gene3D" id="3.90.1150.10">
    <property type="entry name" value="Aspartate Aminotransferase, domain 1"/>
    <property type="match status" value="1"/>
</dbReference>
<name>A0ABV1HI19_9FIRM</name>
<evidence type="ECO:0000256" key="3">
    <source>
        <dbReference type="ARBA" id="ARBA00004953"/>
    </source>
</evidence>
<comment type="pathway">
    <text evidence="3">Cofactor biosynthesis; adenosylcobalamin biosynthesis.</text>
</comment>
<comment type="cofactor">
    <cofactor evidence="1">
        <name>pyridoxal 5'-phosphate</name>
        <dbReference type="ChEBI" id="CHEBI:597326"/>
    </cofactor>
</comment>
<proteinExistence type="predicted"/>
<dbReference type="InterPro" id="IPR015424">
    <property type="entry name" value="PyrdxlP-dep_Trfase"/>
</dbReference>
<evidence type="ECO:0000256" key="9">
    <source>
        <dbReference type="ARBA" id="ARBA00048531"/>
    </source>
</evidence>
<comment type="caution">
    <text evidence="11">The sequence shown here is derived from an EMBL/GenBank/DDBJ whole genome shotgun (WGS) entry which is preliminary data.</text>
</comment>
<sequence>MSGQQISSLGPGMPVRHGGDIYRNPVRHDFSINLNPLGMPEGVKRKLLETVEDWACYPDPECEDLRAALSAFHKVPADRILCSNGAADLIYQLVRTLKPRHALLLSPGFAEYEQALSLSGCEISYVRLCPETGFITDISRFCEQITPETDLVFFCNPNNPTGHAVPKHQMLQIAERCQKTGTWLILDECFCDLLENPEAFSVVSETERFSRLFILRAFTKTYAMAGLRLGYGICADRDLLRTLSFGRQPWSISVPAQEAGCAALGEAAYLNEARGILKTGRTYLSRELRRLGFVVYDSDINFILFYDQEESRPLFLYEACLKQGVLLRDCSNFTGLSHGYYRVCVSRQEENRVLIHTLEQILAETRKR</sequence>
<dbReference type="Gene3D" id="3.40.640.10">
    <property type="entry name" value="Type I PLP-dependent aspartate aminotransferase-like (Major domain)"/>
    <property type="match status" value="1"/>
</dbReference>
<feature type="domain" description="Aminotransferase class I/classII large" evidence="10">
    <location>
        <begin position="29"/>
        <end position="357"/>
    </location>
</feature>
<evidence type="ECO:0000256" key="5">
    <source>
        <dbReference type="ARBA" id="ARBA00022573"/>
    </source>
</evidence>
<dbReference type="InterPro" id="IPR004839">
    <property type="entry name" value="Aminotransferase_I/II_large"/>
</dbReference>
<evidence type="ECO:0000256" key="6">
    <source>
        <dbReference type="ARBA" id="ARBA00022898"/>
    </source>
</evidence>
<dbReference type="EC" id="4.1.1.81" evidence="4"/>
<dbReference type="InterPro" id="IPR015421">
    <property type="entry name" value="PyrdxlP-dep_Trfase_major"/>
</dbReference>
<dbReference type="SUPFAM" id="SSF53383">
    <property type="entry name" value="PLP-dependent transferases"/>
    <property type="match status" value="1"/>
</dbReference>
<keyword evidence="12" id="KW-1185">Reference proteome</keyword>
<dbReference type="GO" id="GO:0048472">
    <property type="term" value="F:threonine-phosphate decarboxylase activity"/>
    <property type="evidence" value="ECO:0007669"/>
    <property type="project" value="UniProtKB-EC"/>
</dbReference>
<dbReference type="PANTHER" id="PTHR42885">
    <property type="entry name" value="HISTIDINOL-PHOSPHATE AMINOTRANSFERASE-RELATED"/>
    <property type="match status" value="1"/>
</dbReference>
<reference evidence="11 12" key="1">
    <citation type="submission" date="2024-03" db="EMBL/GenBank/DDBJ databases">
        <title>Human intestinal bacterial collection.</title>
        <authorList>
            <person name="Pauvert C."/>
            <person name="Hitch T.C.A."/>
            <person name="Clavel T."/>
        </authorList>
    </citation>
    <scope>NUCLEOTIDE SEQUENCE [LARGE SCALE GENOMIC DNA]</scope>
    <source>
        <strain evidence="11 12">CLA-AP-H27</strain>
    </source>
</reference>
<dbReference type="CDD" id="cd00609">
    <property type="entry name" value="AAT_like"/>
    <property type="match status" value="1"/>
</dbReference>
<keyword evidence="6" id="KW-0663">Pyridoxal phosphate</keyword>
<comment type="catalytic activity">
    <reaction evidence="9">
        <text>O-phospho-L-threonine + H(+) = (R)-1-aminopropan-2-yl phosphate + CO2</text>
        <dbReference type="Rhea" id="RHEA:11492"/>
        <dbReference type="ChEBI" id="CHEBI:15378"/>
        <dbReference type="ChEBI" id="CHEBI:16526"/>
        <dbReference type="ChEBI" id="CHEBI:58563"/>
        <dbReference type="ChEBI" id="CHEBI:58675"/>
        <dbReference type="EC" id="4.1.1.81"/>
    </reaction>
</comment>
<evidence type="ECO:0000313" key="12">
    <source>
        <dbReference type="Proteomes" id="UP001437460"/>
    </source>
</evidence>
<dbReference type="Pfam" id="PF00155">
    <property type="entry name" value="Aminotran_1_2"/>
    <property type="match status" value="1"/>
</dbReference>
<keyword evidence="7 11" id="KW-0456">Lyase</keyword>
<dbReference type="InterPro" id="IPR005860">
    <property type="entry name" value="CobD"/>
</dbReference>
<organism evidence="11 12">
    <name type="scientific">Ventrimonas faecis</name>
    <dbReference type="NCBI Taxonomy" id="3133170"/>
    <lineage>
        <taxon>Bacteria</taxon>
        <taxon>Bacillati</taxon>
        <taxon>Bacillota</taxon>
        <taxon>Clostridia</taxon>
        <taxon>Lachnospirales</taxon>
        <taxon>Lachnospiraceae</taxon>
        <taxon>Ventrimonas</taxon>
    </lineage>
</organism>
<dbReference type="RefSeq" id="WP_349228385.1">
    <property type="nucleotide sequence ID" value="NZ_JBBMFJ010000002.1"/>
</dbReference>
<evidence type="ECO:0000256" key="4">
    <source>
        <dbReference type="ARBA" id="ARBA00012285"/>
    </source>
</evidence>
<dbReference type="NCBIfam" id="TIGR01140">
    <property type="entry name" value="L_thr_O3P_dcar"/>
    <property type="match status" value="1"/>
</dbReference>
<evidence type="ECO:0000256" key="8">
    <source>
        <dbReference type="ARBA" id="ARBA00029996"/>
    </source>
</evidence>
<keyword evidence="5" id="KW-0169">Cobalamin biosynthesis</keyword>
<evidence type="ECO:0000313" key="11">
    <source>
        <dbReference type="EMBL" id="MEQ2561956.1"/>
    </source>
</evidence>